<dbReference type="EMBL" id="VYZN01002784">
    <property type="protein sequence ID" value="KAE9521502.1"/>
    <property type="molecule type" value="Genomic_DNA"/>
</dbReference>
<dbReference type="Pfam" id="PF21787">
    <property type="entry name" value="TNP-like_RNaseH_N"/>
    <property type="match status" value="1"/>
</dbReference>
<keyword evidence="3" id="KW-0862">Zinc</keyword>
<evidence type="ECO:0000256" key="2">
    <source>
        <dbReference type="ARBA" id="ARBA00022771"/>
    </source>
</evidence>
<sequence length="599" mass="68127">MGSKYLKLFVTKETSGNSNSGKQCSYFGKFGKIVGIEPDFNNGIPLSMYKHRTTCDLVAISHTLFRANGNESVLFMRVNIPNSAYLVRPKLIFLSVSAMFSVGKILYNSFPIKNEELTQLWKEKFPTQWSRICSVHFTENDFMIRQDVGRPLLKINAVPSVFPSFPTYYQNKNKKPRKPPTLRTITNEVPIPTEIICASNSICFMLDESNVDNKCLEVDNTPTFTDVEVQTSNTYTTENGSKNSNKTTGRRYTKEMKQLALTLHYYSPKAYNFCRTILSLLHPSSITNWTSSVNAEPGFFQEVFTLIKKSIPPEDYDCNLVFDAVAIRKKNIYDSSHDRFLGYCDFGSIQVESQETEATEALVFMLVCLNGKWKFPIGYFLQCKSSASIQAGLIKTAITMASKVGVRVWSVTCDGTSANLSTMKQLSCKIKGSYSEIVEYFFVSARNTLPTYRELKSDDGVINWEYIQNITNINGILICDTPQRTFIIGFAVAVKSVFSTTEELLNNFNYKYFLAYKLSQDHIEILFSKNRQMFGHNNNPNVLEFRTAMKQILLKNSVTSSYATNCMAFDKSSNENIFMNEADGFRMVKENILYYICGF</sequence>
<protein>
    <submittedName>
        <fullName evidence="9">Uncharacterized protein</fullName>
    </submittedName>
</protein>
<dbReference type="SUPFAM" id="SSF57716">
    <property type="entry name" value="Glucocorticoid receptor-like (DNA-binding domain)"/>
    <property type="match status" value="1"/>
</dbReference>
<dbReference type="Proteomes" id="UP000475862">
    <property type="component" value="Unassembled WGS sequence"/>
</dbReference>
<dbReference type="OrthoDB" id="6629190at2759"/>
<evidence type="ECO:0000259" key="5">
    <source>
        <dbReference type="Pfam" id="PF05485"/>
    </source>
</evidence>
<evidence type="ECO:0000259" key="6">
    <source>
        <dbReference type="Pfam" id="PF12017"/>
    </source>
</evidence>
<gene>
    <name evidence="9" type="ORF">AGLY_018101</name>
</gene>
<dbReference type="Pfam" id="PF12017">
    <property type="entry name" value="Tnp_P_element"/>
    <property type="match status" value="1"/>
</dbReference>
<dbReference type="PANTHER" id="PTHR47577">
    <property type="entry name" value="THAP DOMAIN-CONTAINING PROTEIN 6"/>
    <property type="match status" value="1"/>
</dbReference>
<dbReference type="Pfam" id="PF21789">
    <property type="entry name" value="TNP-like_RNaseH_C"/>
    <property type="match status" value="1"/>
</dbReference>
<dbReference type="GO" id="GO:0003677">
    <property type="term" value="F:DNA binding"/>
    <property type="evidence" value="ECO:0007669"/>
    <property type="project" value="UniProtKB-KW"/>
</dbReference>
<dbReference type="InterPro" id="IPR021896">
    <property type="entry name" value="THAP9-like_HTH"/>
</dbReference>
<keyword evidence="2" id="KW-0863">Zinc-finger</keyword>
<evidence type="ECO:0000256" key="1">
    <source>
        <dbReference type="ARBA" id="ARBA00022723"/>
    </source>
</evidence>
<dbReference type="InterPro" id="IPR006612">
    <property type="entry name" value="THAP_Znf"/>
</dbReference>
<evidence type="ECO:0000259" key="7">
    <source>
        <dbReference type="Pfam" id="PF21787"/>
    </source>
</evidence>
<accession>A0A6G0STA7</accession>
<feature type="domain" description="Transposable element P transposase-like RNase H C-terminal" evidence="8">
    <location>
        <begin position="516"/>
        <end position="550"/>
    </location>
</feature>
<dbReference type="InterPro" id="IPR048367">
    <property type="entry name" value="TNP-like_RNaseH_C"/>
</dbReference>
<keyword evidence="1" id="KW-0479">Metal-binding</keyword>
<keyword evidence="10" id="KW-1185">Reference proteome</keyword>
<evidence type="ECO:0000259" key="8">
    <source>
        <dbReference type="Pfam" id="PF21789"/>
    </source>
</evidence>
<organism evidence="9 10">
    <name type="scientific">Aphis glycines</name>
    <name type="common">Soybean aphid</name>
    <dbReference type="NCBI Taxonomy" id="307491"/>
    <lineage>
        <taxon>Eukaryota</taxon>
        <taxon>Metazoa</taxon>
        <taxon>Ecdysozoa</taxon>
        <taxon>Arthropoda</taxon>
        <taxon>Hexapoda</taxon>
        <taxon>Insecta</taxon>
        <taxon>Pterygota</taxon>
        <taxon>Neoptera</taxon>
        <taxon>Paraneoptera</taxon>
        <taxon>Hemiptera</taxon>
        <taxon>Sternorrhyncha</taxon>
        <taxon>Aphidomorpha</taxon>
        <taxon>Aphidoidea</taxon>
        <taxon>Aphididae</taxon>
        <taxon>Aphidini</taxon>
        <taxon>Aphis</taxon>
        <taxon>Aphis</taxon>
    </lineage>
</organism>
<dbReference type="GO" id="GO:0008270">
    <property type="term" value="F:zinc ion binding"/>
    <property type="evidence" value="ECO:0007669"/>
    <property type="project" value="UniProtKB-KW"/>
</dbReference>
<feature type="domain" description="THAP-type" evidence="5">
    <location>
        <begin position="106"/>
        <end position="162"/>
    </location>
</feature>
<reference evidence="9 10" key="1">
    <citation type="submission" date="2019-08" db="EMBL/GenBank/DDBJ databases">
        <title>The genome of the soybean aphid Biotype 1, its phylome, world population structure and adaptation to the North American continent.</title>
        <authorList>
            <person name="Giordano R."/>
            <person name="Donthu R.K."/>
            <person name="Hernandez A.G."/>
            <person name="Wright C.L."/>
            <person name="Zimin A.V."/>
        </authorList>
    </citation>
    <scope>NUCLEOTIDE SEQUENCE [LARGE SCALE GENOMIC DNA]</scope>
    <source>
        <tissue evidence="9">Whole aphids</tissue>
    </source>
</reference>
<evidence type="ECO:0000256" key="3">
    <source>
        <dbReference type="ARBA" id="ARBA00022833"/>
    </source>
</evidence>
<feature type="domain" description="Transposable element P transposase-like RNase H" evidence="7">
    <location>
        <begin position="295"/>
        <end position="426"/>
    </location>
</feature>
<keyword evidence="4" id="KW-0238">DNA-binding</keyword>
<feature type="domain" description="THAP9-like helix-turn-helix" evidence="6">
    <location>
        <begin position="244"/>
        <end position="289"/>
    </location>
</feature>
<dbReference type="InterPro" id="IPR048365">
    <property type="entry name" value="TNP-like_RNaseH_N"/>
</dbReference>
<evidence type="ECO:0000313" key="9">
    <source>
        <dbReference type="EMBL" id="KAE9521502.1"/>
    </source>
</evidence>
<comment type="caution">
    <text evidence="9">The sequence shown here is derived from an EMBL/GenBank/DDBJ whole genome shotgun (WGS) entry which is preliminary data.</text>
</comment>
<dbReference type="PANTHER" id="PTHR47577:SF2">
    <property type="entry name" value="THAP DOMAIN CONTAINING 9"/>
    <property type="match status" value="1"/>
</dbReference>
<dbReference type="AlphaFoldDB" id="A0A6G0STA7"/>
<evidence type="ECO:0000256" key="4">
    <source>
        <dbReference type="ARBA" id="ARBA00023125"/>
    </source>
</evidence>
<proteinExistence type="predicted"/>
<evidence type="ECO:0000313" key="10">
    <source>
        <dbReference type="Proteomes" id="UP000475862"/>
    </source>
</evidence>
<name>A0A6G0STA7_APHGL</name>
<dbReference type="Pfam" id="PF05485">
    <property type="entry name" value="THAP"/>
    <property type="match status" value="1"/>
</dbReference>
<feature type="non-terminal residue" evidence="9">
    <location>
        <position position="599"/>
    </location>
</feature>